<evidence type="ECO:0000256" key="4">
    <source>
        <dbReference type="ARBA" id="ARBA00022833"/>
    </source>
</evidence>
<comment type="cofactor">
    <cofactor evidence="1">
        <name>Zn(2+)</name>
        <dbReference type="ChEBI" id="CHEBI:29105"/>
    </cofactor>
</comment>
<keyword evidence="7" id="KW-0645">Protease</keyword>
<keyword evidence="7" id="KW-0121">Carboxypeptidase</keyword>
<dbReference type="Proteomes" id="UP001597216">
    <property type="component" value="Unassembled WGS sequence"/>
</dbReference>
<feature type="signal peptide" evidence="5">
    <location>
        <begin position="1"/>
        <end position="24"/>
    </location>
</feature>
<evidence type="ECO:0000313" key="7">
    <source>
        <dbReference type="EMBL" id="MFD1191234.1"/>
    </source>
</evidence>
<dbReference type="PIRSF" id="PIRSF037238">
    <property type="entry name" value="Carboxypeptidase_G2"/>
    <property type="match status" value="1"/>
</dbReference>
<evidence type="ECO:0000259" key="6">
    <source>
        <dbReference type="Pfam" id="PF07687"/>
    </source>
</evidence>
<evidence type="ECO:0000256" key="3">
    <source>
        <dbReference type="ARBA" id="ARBA00022801"/>
    </source>
</evidence>
<accession>A0ABW3T244</accession>
<comment type="caution">
    <text evidence="7">The sequence shown here is derived from an EMBL/GenBank/DDBJ whole genome shotgun (WGS) entry which is preliminary data.</text>
</comment>
<dbReference type="InterPro" id="IPR036264">
    <property type="entry name" value="Bact_exopeptidase_dim_dom"/>
</dbReference>
<dbReference type="Pfam" id="PF07687">
    <property type="entry name" value="M20_dimer"/>
    <property type="match status" value="1"/>
</dbReference>
<dbReference type="Pfam" id="PF01546">
    <property type="entry name" value="Peptidase_M20"/>
    <property type="match status" value="1"/>
</dbReference>
<dbReference type="PROSITE" id="PS00758">
    <property type="entry name" value="ARGE_DAPE_CPG2_1"/>
    <property type="match status" value="1"/>
</dbReference>
<dbReference type="Gene3D" id="3.30.70.360">
    <property type="match status" value="1"/>
</dbReference>
<keyword evidence="4" id="KW-0862">Zinc</keyword>
<dbReference type="GO" id="GO:0004180">
    <property type="term" value="F:carboxypeptidase activity"/>
    <property type="evidence" value="ECO:0007669"/>
    <property type="project" value="UniProtKB-KW"/>
</dbReference>
<dbReference type="SUPFAM" id="SSF55031">
    <property type="entry name" value="Bacterial exopeptidase dimerisation domain"/>
    <property type="match status" value="1"/>
</dbReference>
<proteinExistence type="predicted"/>
<evidence type="ECO:0000256" key="2">
    <source>
        <dbReference type="ARBA" id="ARBA00022723"/>
    </source>
</evidence>
<evidence type="ECO:0000256" key="1">
    <source>
        <dbReference type="ARBA" id="ARBA00001947"/>
    </source>
</evidence>
<feature type="domain" description="Peptidase M20 dimerisation" evidence="6">
    <location>
        <begin position="211"/>
        <end position="306"/>
    </location>
</feature>
<dbReference type="InterPro" id="IPR001261">
    <property type="entry name" value="ArgE/DapE_CS"/>
</dbReference>
<name>A0ABW3T244_9CAUL</name>
<evidence type="ECO:0000256" key="5">
    <source>
        <dbReference type="SAM" id="SignalP"/>
    </source>
</evidence>
<organism evidence="7 8">
    <name type="scientific">Phenylobacterium conjunctum</name>
    <dbReference type="NCBI Taxonomy" id="1298959"/>
    <lineage>
        <taxon>Bacteria</taxon>
        <taxon>Pseudomonadati</taxon>
        <taxon>Pseudomonadota</taxon>
        <taxon>Alphaproteobacteria</taxon>
        <taxon>Caulobacterales</taxon>
        <taxon>Caulobacteraceae</taxon>
        <taxon>Phenylobacterium</taxon>
    </lineage>
</organism>
<dbReference type="InterPro" id="IPR011650">
    <property type="entry name" value="Peptidase_M20_dimer"/>
</dbReference>
<dbReference type="SUPFAM" id="SSF53187">
    <property type="entry name" value="Zn-dependent exopeptidases"/>
    <property type="match status" value="1"/>
</dbReference>
<gene>
    <name evidence="7" type="ORF">ACFQ27_11645</name>
</gene>
<keyword evidence="8" id="KW-1185">Reference proteome</keyword>
<dbReference type="InterPro" id="IPR017150">
    <property type="entry name" value="Pept_M20_glutamate_carboxypep"/>
</dbReference>
<sequence>MTSKWLLGACAAALVAGAGAQAQAAGKDGKVWAAAEAARPAQLDLLKQVVNIDSGTGDVEGGRKVAAVLIPHLQALGMTVESVPAEIEGLPENTVATLTGTGKTRILLIGHIDTVFGPGTVANWPFSIEGDRARGPGVSDEKGGVVEGVFALKLLKQLGFKNFAKITFLIETSEERGSPGTRKLIDKLVREHDVELNLEPGDPPDSVTVWRKGSSTINIDVKGRAAHAGVAPQDGRNAATELVHQLATVEQFPHAGDDLTVNLTIINAGSRYNIIPENARAQINVRMRDKADLEAVQAAFEQSAATTVIPDTKVTVSRETSFPPLPENPWTQSLAARARAIYAPLGLTLGEGGNGGASESALAHDAGTPALDGLGPVGGGFHSEKEYLDLKTLTPRLYLLTKLIMDVGANPPKKTP</sequence>
<dbReference type="EMBL" id="JBHTLQ010000023">
    <property type="protein sequence ID" value="MFD1191234.1"/>
    <property type="molecule type" value="Genomic_DNA"/>
</dbReference>
<dbReference type="InterPro" id="IPR002933">
    <property type="entry name" value="Peptidase_M20"/>
</dbReference>
<reference evidence="8" key="1">
    <citation type="journal article" date="2019" name="Int. J. Syst. Evol. Microbiol.">
        <title>The Global Catalogue of Microorganisms (GCM) 10K type strain sequencing project: providing services to taxonomists for standard genome sequencing and annotation.</title>
        <authorList>
            <consortium name="The Broad Institute Genomics Platform"/>
            <consortium name="The Broad Institute Genome Sequencing Center for Infectious Disease"/>
            <person name="Wu L."/>
            <person name="Ma J."/>
        </authorList>
    </citation>
    <scope>NUCLEOTIDE SEQUENCE [LARGE SCALE GENOMIC DNA]</scope>
    <source>
        <strain evidence="8">CCUG 55074</strain>
    </source>
</reference>
<dbReference type="InterPro" id="IPR050072">
    <property type="entry name" value="Peptidase_M20A"/>
</dbReference>
<protein>
    <submittedName>
        <fullName evidence="7">Glutamate carboxypeptidase</fullName>
    </submittedName>
</protein>
<dbReference type="CDD" id="cd03885">
    <property type="entry name" value="M20_CPDG2"/>
    <property type="match status" value="1"/>
</dbReference>
<keyword evidence="2" id="KW-0479">Metal-binding</keyword>
<dbReference type="PANTHER" id="PTHR43808">
    <property type="entry name" value="ACETYLORNITHINE DEACETYLASE"/>
    <property type="match status" value="1"/>
</dbReference>
<keyword evidence="5" id="KW-0732">Signal</keyword>
<keyword evidence="3" id="KW-0378">Hydrolase</keyword>
<dbReference type="NCBIfam" id="NF004788">
    <property type="entry name" value="PRK06133.1"/>
    <property type="match status" value="1"/>
</dbReference>
<dbReference type="Gene3D" id="3.40.630.10">
    <property type="entry name" value="Zn peptidases"/>
    <property type="match status" value="1"/>
</dbReference>
<feature type="chain" id="PRO_5045418794" evidence="5">
    <location>
        <begin position="25"/>
        <end position="416"/>
    </location>
</feature>
<dbReference type="PANTHER" id="PTHR43808:SF10">
    <property type="entry name" value="BLL3749 PROTEIN"/>
    <property type="match status" value="1"/>
</dbReference>
<evidence type="ECO:0000313" key="8">
    <source>
        <dbReference type="Proteomes" id="UP001597216"/>
    </source>
</evidence>
<dbReference type="RefSeq" id="WP_374343040.1">
    <property type="nucleotide sequence ID" value="NZ_JBHTLQ010000023.1"/>
</dbReference>